<gene>
    <name evidence="3" type="ORF">ACFFIA_07455</name>
</gene>
<protein>
    <submittedName>
        <fullName evidence="3">SDR family NAD(P)-dependent oxidoreductase</fullName>
        <ecNumber evidence="3">1.1.1.-</ecNumber>
    </submittedName>
</protein>
<reference evidence="3 4" key="1">
    <citation type="submission" date="2024-09" db="EMBL/GenBank/DDBJ databases">
        <authorList>
            <person name="Sun Q."/>
            <person name="Mori K."/>
        </authorList>
    </citation>
    <scope>NUCLEOTIDE SEQUENCE [LARGE SCALE GENOMIC DNA]</scope>
    <source>
        <strain evidence="3 4">TBRC 3947</strain>
    </source>
</reference>
<dbReference type="EC" id="1.1.1.-" evidence="3"/>
<dbReference type="CDD" id="cd05233">
    <property type="entry name" value="SDR_c"/>
    <property type="match status" value="1"/>
</dbReference>
<dbReference type="SMART" id="SM00822">
    <property type="entry name" value="PKS_KR"/>
    <property type="match status" value="1"/>
</dbReference>
<dbReference type="InterPro" id="IPR020904">
    <property type="entry name" value="Sc_DH/Rdtase_CS"/>
</dbReference>
<dbReference type="RefSeq" id="WP_377247499.1">
    <property type="nucleotide sequence ID" value="NZ_JBHLUH010000009.1"/>
</dbReference>
<dbReference type="Proteomes" id="UP001589867">
    <property type="component" value="Unassembled WGS sequence"/>
</dbReference>
<dbReference type="GO" id="GO:0016491">
    <property type="term" value="F:oxidoreductase activity"/>
    <property type="evidence" value="ECO:0007669"/>
    <property type="project" value="UniProtKB-KW"/>
</dbReference>
<organism evidence="3 4">
    <name type="scientific">Phytohabitans kaempferiae</name>
    <dbReference type="NCBI Taxonomy" id="1620943"/>
    <lineage>
        <taxon>Bacteria</taxon>
        <taxon>Bacillati</taxon>
        <taxon>Actinomycetota</taxon>
        <taxon>Actinomycetes</taxon>
        <taxon>Micromonosporales</taxon>
        <taxon>Micromonosporaceae</taxon>
    </lineage>
</organism>
<accession>A0ABV6LYL1</accession>
<dbReference type="Pfam" id="PF13561">
    <property type="entry name" value="adh_short_C2"/>
    <property type="match status" value="1"/>
</dbReference>
<sequence length="251" mass="26603">MTERVVIVTGAAHGIGLAYARRLCADGASVVLADLDEEAAKEQAARIGREGGTAVGYGVDISDEPGVDALADYTAERFGRITGLVNNAAVFSVVPMSRSPYDLIDVEEWDLMMRVNVRGTWQMSRAAARHMRREGYGKIVNISSGTALKGAAGRIHYVTSKAAILGFTKTLARELGPHNITVNCVAPGSTLSEEDPDPAVVARRAEGSRDRALARTQTPADLVGAVAFFLSPDSDFITGQTLVVDGGSFLH</sequence>
<feature type="domain" description="Ketoreductase" evidence="2">
    <location>
        <begin position="4"/>
        <end position="188"/>
    </location>
</feature>
<dbReference type="EMBL" id="JBHLUH010000009">
    <property type="protein sequence ID" value="MFC0527491.1"/>
    <property type="molecule type" value="Genomic_DNA"/>
</dbReference>
<dbReference type="PRINTS" id="PR00080">
    <property type="entry name" value="SDRFAMILY"/>
</dbReference>
<proteinExistence type="inferred from homology"/>
<dbReference type="SUPFAM" id="SSF51735">
    <property type="entry name" value="NAD(P)-binding Rossmann-fold domains"/>
    <property type="match status" value="1"/>
</dbReference>
<evidence type="ECO:0000313" key="3">
    <source>
        <dbReference type="EMBL" id="MFC0527491.1"/>
    </source>
</evidence>
<comment type="caution">
    <text evidence="3">The sequence shown here is derived from an EMBL/GenBank/DDBJ whole genome shotgun (WGS) entry which is preliminary data.</text>
</comment>
<evidence type="ECO:0000313" key="4">
    <source>
        <dbReference type="Proteomes" id="UP001589867"/>
    </source>
</evidence>
<name>A0ABV6LYL1_9ACTN</name>
<evidence type="ECO:0000259" key="2">
    <source>
        <dbReference type="SMART" id="SM00822"/>
    </source>
</evidence>
<dbReference type="PANTHER" id="PTHR42760">
    <property type="entry name" value="SHORT-CHAIN DEHYDROGENASES/REDUCTASES FAMILY MEMBER"/>
    <property type="match status" value="1"/>
</dbReference>
<evidence type="ECO:0000256" key="1">
    <source>
        <dbReference type="ARBA" id="ARBA00006484"/>
    </source>
</evidence>
<dbReference type="PRINTS" id="PR00081">
    <property type="entry name" value="GDHRDH"/>
</dbReference>
<dbReference type="InterPro" id="IPR002347">
    <property type="entry name" value="SDR_fam"/>
</dbReference>
<comment type="similarity">
    <text evidence="1">Belongs to the short-chain dehydrogenases/reductases (SDR) family.</text>
</comment>
<keyword evidence="4" id="KW-1185">Reference proteome</keyword>
<dbReference type="PROSITE" id="PS00061">
    <property type="entry name" value="ADH_SHORT"/>
    <property type="match status" value="1"/>
</dbReference>
<dbReference type="InterPro" id="IPR057326">
    <property type="entry name" value="KR_dom"/>
</dbReference>
<dbReference type="Gene3D" id="3.40.50.720">
    <property type="entry name" value="NAD(P)-binding Rossmann-like Domain"/>
    <property type="match status" value="1"/>
</dbReference>
<dbReference type="PANTHER" id="PTHR42760:SF40">
    <property type="entry name" value="3-OXOACYL-[ACYL-CARRIER-PROTEIN] REDUCTASE, CHLOROPLASTIC"/>
    <property type="match status" value="1"/>
</dbReference>
<keyword evidence="3" id="KW-0560">Oxidoreductase</keyword>
<dbReference type="InterPro" id="IPR036291">
    <property type="entry name" value="NAD(P)-bd_dom_sf"/>
</dbReference>